<keyword evidence="2" id="KW-0378">Hydrolase</keyword>
<feature type="domain" description="GP-PDE" evidence="1">
    <location>
        <begin position="51"/>
        <end position="106"/>
    </location>
</feature>
<dbReference type="Pfam" id="PF03009">
    <property type="entry name" value="GDPD"/>
    <property type="match status" value="1"/>
</dbReference>
<evidence type="ECO:0000313" key="2">
    <source>
        <dbReference type="EMBL" id="EKC66863.1"/>
    </source>
</evidence>
<dbReference type="GO" id="GO:0008081">
    <property type="term" value="F:phosphoric diester hydrolase activity"/>
    <property type="evidence" value="ECO:0007669"/>
    <property type="project" value="InterPro"/>
</dbReference>
<gene>
    <name evidence="2" type="ORF">LEA_09599</name>
</gene>
<dbReference type="PROSITE" id="PS51704">
    <property type="entry name" value="GP_PDE"/>
    <property type="match status" value="1"/>
</dbReference>
<protein>
    <submittedName>
        <fullName evidence="2">Glycerophosphoryl diester phosphodiesterase</fullName>
        <ecNumber evidence="2">3.1.-.-</ecNumber>
    </submittedName>
</protein>
<dbReference type="PANTHER" id="PTHR46211:SF1">
    <property type="entry name" value="GLYCEROPHOSPHODIESTER PHOSPHODIESTERASE, CYTOPLASMIC"/>
    <property type="match status" value="1"/>
</dbReference>
<proteinExistence type="predicted"/>
<dbReference type="SUPFAM" id="SSF51695">
    <property type="entry name" value="PLC-like phosphodiesterases"/>
    <property type="match status" value="1"/>
</dbReference>
<evidence type="ECO:0000259" key="1">
    <source>
        <dbReference type="PROSITE" id="PS51704"/>
    </source>
</evidence>
<sequence>MGKLNKFTAFMGNKFQPVFGKIVYRNMRRKPIVPKELKRLSDLAPLDKDKVQLVAHRGLSGAYPENTAPSFEAAGKHGGYFGLECDTHMTRDGVWVIMHDPDVSTI</sequence>
<dbReference type="EMBL" id="AJWY01006436">
    <property type="protein sequence ID" value="EKC66863.1"/>
    <property type="molecule type" value="Genomic_DNA"/>
</dbReference>
<name>K1TAZ3_9ZZZZ</name>
<dbReference type="InterPro" id="IPR017946">
    <property type="entry name" value="PLC-like_Pdiesterase_TIM-brl"/>
</dbReference>
<accession>K1TAZ3</accession>
<dbReference type="AlphaFoldDB" id="K1TAZ3"/>
<dbReference type="InterPro" id="IPR030395">
    <property type="entry name" value="GP_PDE_dom"/>
</dbReference>
<dbReference type="PANTHER" id="PTHR46211">
    <property type="entry name" value="GLYCEROPHOSPHORYL DIESTER PHOSPHODIESTERASE"/>
    <property type="match status" value="1"/>
</dbReference>
<feature type="non-terminal residue" evidence="2">
    <location>
        <position position="106"/>
    </location>
</feature>
<dbReference type="Gene3D" id="3.20.20.190">
    <property type="entry name" value="Phosphatidylinositol (PI) phosphodiesterase"/>
    <property type="match status" value="1"/>
</dbReference>
<comment type="caution">
    <text evidence="2">The sequence shown here is derived from an EMBL/GenBank/DDBJ whole genome shotgun (WGS) entry which is preliminary data.</text>
</comment>
<dbReference type="EC" id="3.1.-.-" evidence="2"/>
<organism evidence="2">
    <name type="scientific">human gut metagenome</name>
    <dbReference type="NCBI Taxonomy" id="408170"/>
    <lineage>
        <taxon>unclassified sequences</taxon>
        <taxon>metagenomes</taxon>
        <taxon>organismal metagenomes</taxon>
    </lineage>
</organism>
<dbReference type="GO" id="GO:0006629">
    <property type="term" value="P:lipid metabolic process"/>
    <property type="evidence" value="ECO:0007669"/>
    <property type="project" value="InterPro"/>
</dbReference>
<reference evidence="2" key="1">
    <citation type="journal article" date="2013" name="Environ. Microbiol.">
        <title>Microbiota from the distal guts of lean and obese adolescents exhibit partial functional redundancy besides clear differences in community structure.</title>
        <authorList>
            <person name="Ferrer M."/>
            <person name="Ruiz A."/>
            <person name="Lanza F."/>
            <person name="Haange S.B."/>
            <person name="Oberbach A."/>
            <person name="Till H."/>
            <person name="Bargiela R."/>
            <person name="Campoy C."/>
            <person name="Segura M.T."/>
            <person name="Richter M."/>
            <person name="von Bergen M."/>
            <person name="Seifert J."/>
            <person name="Suarez A."/>
        </authorList>
    </citation>
    <scope>NUCLEOTIDE SEQUENCE</scope>
</reference>